<dbReference type="PANTHER" id="PTHR34847:SF1">
    <property type="entry name" value="NODULATION PROTEIN U"/>
    <property type="match status" value="1"/>
</dbReference>
<organism evidence="4 5">
    <name type="scientific">Dactylosporangium maewongense</name>
    <dbReference type="NCBI Taxonomy" id="634393"/>
    <lineage>
        <taxon>Bacteria</taxon>
        <taxon>Bacillati</taxon>
        <taxon>Actinomycetota</taxon>
        <taxon>Actinomycetes</taxon>
        <taxon>Micromonosporales</taxon>
        <taxon>Micromonosporaceae</taxon>
        <taxon>Dactylosporangium</taxon>
    </lineage>
</organism>
<proteinExistence type="inferred from homology"/>
<comment type="similarity">
    <text evidence="1">Belongs to the NodU/CmcH family.</text>
</comment>
<accession>A0ABN2BFN8</accession>
<dbReference type="InterPro" id="IPR003696">
    <property type="entry name" value="Carbtransf_dom"/>
</dbReference>
<sequence length="588" mass="64281">MPHARRTTQRHAPSGTAQEAYVITAGLKFTQSGGIALIDGDRLEFNIEMQKLDNNSRYSNFDDLQLVPRILADHGYQVSDVDHWVVDGWDGARNGHIKVQTIAGAVDLTVAPYRETPAVPDPGRPAHRGELNIDGTVRPFTSFVHVASHLSVAYSTSPFAVRQEPSMVLVWDGGCFPRLYCVDGRGRIEPGGEVFPLIGHTYSMASQHWGPYARRDKSRNVDDLSVAGKLMAYIAYGKPSDAVKGVLAERFHEHFEADTDRVRKYRAAIIGCGSNGEPSHGYVHAFLDDVAADVARLGVSDDDVLATVHEFLEELLMHRVTAKIRAWKGDEPWNLCFAGGCALNIKWNSALRGHPMIKAMWVPPFPDDSGSAIGTACAHLGVTGGLRAIDWHVRSGPRLQPTPQIPAGWSAAPCTPAELGRLLHTTGEPVVVLNGRAELGPRALGGRSILAAPVEAAMKDRLNEIKRREPFRPVAPICLEEHAPEVFSPGTPDPYMLFEHDVRPAWVERIPAVLHLDGTARLQTVSPAQDPDLTEILRAYHEASGVPVLCNTSANFNGSGFFPDAATAIGWDKVDLVWEEGTLYRRAT</sequence>
<dbReference type="InterPro" id="IPR051338">
    <property type="entry name" value="NodU/CmcH_Carbamoyltrnsfr"/>
</dbReference>
<dbReference type="EMBL" id="BAAAQD010000015">
    <property type="protein sequence ID" value="GAA1540026.1"/>
    <property type="molecule type" value="Genomic_DNA"/>
</dbReference>
<reference evidence="4 5" key="1">
    <citation type="journal article" date="2019" name="Int. J. Syst. Evol. Microbiol.">
        <title>The Global Catalogue of Microorganisms (GCM) 10K type strain sequencing project: providing services to taxonomists for standard genome sequencing and annotation.</title>
        <authorList>
            <consortium name="The Broad Institute Genomics Platform"/>
            <consortium name="The Broad Institute Genome Sequencing Center for Infectious Disease"/>
            <person name="Wu L."/>
            <person name="Ma J."/>
        </authorList>
    </citation>
    <scope>NUCLEOTIDE SEQUENCE [LARGE SCALE GENOMIC DNA]</scope>
    <source>
        <strain evidence="4 5">JCM 15933</strain>
    </source>
</reference>
<evidence type="ECO:0000256" key="1">
    <source>
        <dbReference type="ARBA" id="ARBA00006129"/>
    </source>
</evidence>
<dbReference type="InterPro" id="IPR031730">
    <property type="entry name" value="Carbam_trans_C"/>
</dbReference>
<feature type="domain" description="Carbamoyltransferase C-terminal" evidence="3">
    <location>
        <begin position="427"/>
        <end position="569"/>
    </location>
</feature>
<feature type="domain" description="Carbamoyltransferase" evidence="2">
    <location>
        <begin position="26"/>
        <end position="98"/>
    </location>
</feature>
<dbReference type="Pfam" id="PF16861">
    <property type="entry name" value="Carbam_trans_C"/>
    <property type="match status" value="1"/>
</dbReference>
<comment type="caution">
    <text evidence="4">The sequence shown here is derived from an EMBL/GenBank/DDBJ whole genome shotgun (WGS) entry which is preliminary data.</text>
</comment>
<name>A0ABN2BFN8_9ACTN</name>
<dbReference type="Proteomes" id="UP001501470">
    <property type="component" value="Unassembled WGS sequence"/>
</dbReference>
<dbReference type="Gene3D" id="3.30.420.40">
    <property type="match status" value="1"/>
</dbReference>
<feature type="domain" description="Carbamoyltransferase" evidence="2">
    <location>
        <begin position="138"/>
        <end position="377"/>
    </location>
</feature>
<evidence type="ECO:0000313" key="4">
    <source>
        <dbReference type="EMBL" id="GAA1540026.1"/>
    </source>
</evidence>
<evidence type="ECO:0000259" key="3">
    <source>
        <dbReference type="Pfam" id="PF16861"/>
    </source>
</evidence>
<keyword evidence="5" id="KW-1185">Reference proteome</keyword>
<protein>
    <submittedName>
        <fullName evidence="4">Carbamoyltransferase N-terminal domain-containing protein</fullName>
    </submittedName>
</protein>
<dbReference type="Gene3D" id="3.90.870.20">
    <property type="entry name" value="Carbamoyltransferase, C-terminal domain"/>
    <property type="match status" value="1"/>
</dbReference>
<dbReference type="InterPro" id="IPR038152">
    <property type="entry name" value="Carbam_trans_C_sf"/>
</dbReference>
<dbReference type="PANTHER" id="PTHR34847">
    <property type="entry name" value="NODULATION PROTEIN U"/>
    <property type="match status" value="1"/>
</dbReference>
<gene>
    <name evidence="4" type="ORF">GCM10009827_069230</name>
</gene>
<evidence type="ECO:0000313" key="5">
    <source>
        <dbReference type="Proteomes" id="UP001501470"/>
    </source>
</evidence>
<dbReference type="Pfam" id="PF02543">
    <property type="entry name" value="Carbam_trans_N"/>
    <property type="match status" value="2"/>
</dbReference>
<evidence type="ECO:0000259" key="2">
    <source>
        <dbReference type="Pfam" id="PF02543"/>
    </source>
</evidence>